<keyword evidence="3" id="KW-1185">Reference proteome</keyword>
<feature type="compositionally biased region" description="Basic and acidic residues" evidence="1">
    <location>
        <begin position="42"/>
        <end position="61"/>
    </location>
</feature>
<reference evidence="3" key="1">
    <citation type="submission" date="2013-09" db="EMBL/GenBank/DDBJ databases">
        <title>Corchorus olitorius genome sequencing.</title>
        <authorList>
            <person name="Alam M."/>
            <person name="Haque M.S."/>
            <person name="Islam M.S."/>
            <person name="Emdad E.M."/>
            <person name="Islam M.M."/>
            <person name="Ahmed B."/>
            <person name="Halim A."/>
            <person name="Hossen Q.M.M."/>
            <person name="Hossain M.Z."/>
            <person name="Ahmed R."/>
            <person name="Khan M.M."/>
            <person name="Islam R."/>
            <person name="Rashid M.M."/>
            <person name="Khan S.A."/>
            <person name="Rahman M.S."/>
            <person name="Alam M."/>
            <person name="Yahiya A.S."/>
            <person name="Khan M.S."/>
            <person name="Azam M.S."/>
            <person name="Haque T."/>
            <person name="Lashkar M.Z.H."/>
            <person name="Akhand A.I."/>
            <person name="Morshed G."/>
            <person name="Roy S."/>
            <person name="Uddin K.S."/>
            <person name="Rabeya T."/>
            <person name="Hossain A.S."/>
            <person name="Chowdhury A."/>
            <person name="Snigdha A.R."/>
            <person name="Mortoza M.S."/>
            <person name="Matin S.A."/>
            <person name="Hoque S.M.E."/>
            <person name="Islam M.K."/>
            <person name="Roy D.K."/>
            <person name="Haider R."/>
            <person name="Moosa M.M."/>
            <person name="Elias S.M."/>
            <person name="Hasan A.M."/>
            <person name="Jahan S."/>
            <person name="Shafiuddin M."/>
            <person name="Mahmood N."/>
            <person name="Shommy N.S."/>
        </authorList>
    </citation>
    <scope>NUCLEOTIDE SEQUENCE [LARGE SCALE GENOMIC DNA]</scope>
    <source>
        <strain evidence="3">cv. O-4</strain>
    </source>
</reference>
<accession>A0A1R3KJM1</accession>
<evidence type="ECO:0000313" key="3">
    <source>
        <dbReference type="Proteomes" id="UP000187203"/>
    </source>
</evidence>
<feature type="region of interest" description="Disordered" evidence="1">
    <location>
        <begin position="40"/>
        <end position="61"/>
    </location>
</feature>
<dbReference type="EMBL" id="AWUE01013361">
    <property type="protein sequence ID" value="OMP07188.1"/>
    <property type="molecule type" value="Genomic_DNA"/>
</dbReference>
<feature type="region of interest" description="Disordered" evidence="1">
    <location>
        <begin position="1"/>
        <end position="26"/>
    </location>
</feature>
<protein>
    <submittedName>
        <fullName evidence="2">Uncharacterized protein</fullName>
    </submittedName>
</protein>
<gene>
    <name evidence="2" type="ORF">COLO4_07555</name>
</gene>
<dbReference type="Proteomes" id="UP000187203">
    <property type="component" value="Unassembled WGS sequence"/>
</dbReference>
<name>A0A1R3KJM1_9ROSI</name>
<evidence type="ECO:0000256" key="1">
    <source>
        <dbReference type="SAM" id="MobiDB-lite"/>
    </source>
</evidence>
<organism evidence="2 3">
    <name type="scientific">Corchorus olitorius</name>
    <dbReference type="NCBI Taxonomy" id="93759"/>
    <lineage>
        <taxon>Eukaryota</taxon>
        <taxon>Viridiplantae</taxon>
        <taxon>Streptophyta</taxon>
        <taxon>Embryophyta</taxon>
        <taxon>Tracheophyta</taxon>
        <taxon>Spermatophyta</taxon>
        <taxon>Magnoliopsida</taxon>
        <taxon>eudicotyledons</taxon>
        <taxon>Gunneridae</taxon>
        <taxon>Pentapetalae</taxon>
        <taxon>rosids</taxon>
        <taxon>malvids</taxon>
        <taxon>Malvales</taxon>
        <taxon>Malvaceae</taxon>
        <taxon>Grewioideae</taxon>
        <taxon>Apeibeae</taxon>
        <taxon>Corchorus</taxon>
    </lineage>
</organism>
<comment type="caution">
    <text evidence="2">The sequence shown here is derived from an EMBL/GenBank/DDBJ whole genome shotgun (WGS) entry which is preliminary data.</text>
</comment>
<sequence length="61" mass="7053">MMVPANNDPRTLSRRKSRIEGAAEGNFCRGRGRRKMSMVYAKKRESGGPRDQGEKNELWRE</sequence>
<proteinExistence type="predicted"/>
<evidence type="ECO:0000313" key="2">
    <source>
        <dbReference type="EMBL" id="OMP07188.1"/>
    </source>
</evidence>
<dbReference type="AlphaFoldDB" id="A0A1R3KJM1"/>